<keyword evidence="3" id="KW-1185">Reference proteome</keyword>
<reference evidence="2" key="1">
    <citation type="submission" date="2023-08" db="EMBL/GenBank/DDBJ databases">
        <authorList>
            <person name="Alioto T."/>
            <person name="Alioto T."/>
            <person name="Gomez Garrido J."/>
        </authorList>
    </citation>
    <scope>NUCLEOTIDE SEQUENCE</scope>
</reference>
<organism evidence="2 3">
    <name type="scientific">Octopus vulgaris</name>
    <name type="common">Common octopus</name>
    <dbReference type="NCBI Taxonomy" id="6645"/>
    <lineage>
        <taxon>Eukaryota</taxon>
        <taxon>Metazoa</taxon>
        <taxon>Spiralia</taxon>
        <taxon>Lophotrochozoa</taxon>
        <taxon>Mollusca</taxon>
        <taxon>Cephalopoda</taxon>
        <taxon>Coleoidea</taxon>
        <taxon>Octopodiformes</taxon>
        <taxon>Octopoda</taxon>
        <taxon>Incirrata</taxon>
        <taxon>Octopodidae</taxon>
        <taxon>Octopus</taxon>
    </lineage>
</organism>
<dbReference type="Proteomes" id="UP001162480">
    <property type="component" value="Chromosome 10"/>
</dbReference>
<name>A0AA36B886_OCTVU</name>
<proteinExistence type="predicted"/>
<dbReference type="AlphaFoldDB" id="A0AA36B886"/>
<feature type="compositionally biased region" description="Basic and acidic residues" evidence="1">
    <location>
        <begin position="224"/>
        <end position="233"/>
    </location>
</feature>
<feature type="compositionally biased region" description="Low complexity" evidence="1">
    <location>
        <begin position="141"/>
        <end position="159"/>
    </location>
</feature>
<feature type="region of interest" description="Disordered" evidence="1">
    <location>
        <begin position="137"/>
        <end position="233"/>
    </location>
</feature>
<sequence length="233" mass="26105">MVEVRFHTEEAKSHFLKPLKSEDLLLVPFYCDQRLAKIIIQQMSPEITITLLIAAVIIGIDENSKILEVYQTKKENWSGMSIEVFIQTNQKNVDLIPDQIHIPGDIIPLRVDGRNAKCRICLSITYLKAFCPRLRGKESQAPLPSTPTTATRTRVTTAAAPPPLPSADSATVAPIPTIQTPSSPKHFSASEDVPLPDAKQVGITCGEYDRDEEWKTKSKRRKDKKENKSMDKQ</sequence>
<accession>A0AA36B886</accession>
<evidence type="ECO:0000313" key="3">
    <source>
        <dbReference type="Proteomes" id="UP001162480"/>
    </source>
</evidence>
<protein>
    <submittedName>
        <fullName evidence="2">Uncharacterized protein</fullName>
    </submittedName>
</protein>
<gene>
    <name evidence="2" type="ORF">OCTVUL_1B015003</name>
</gene>
<evidence type="ECO:0000313" key="2">
    <source>
        <dbReference type="EMBL" id="CAI9728966.1"/>
    </source>
</evidence>
<evidence type="ECO:0000256" key="1">
    <source>
        <dbReference type="SAM" id="MobiDB-lite"/>
    </source>
</evidence>
<dbReference type="EMBL" id="OX597823">
    <property type="protein sequence ID" value="CAI9728966.1"/>
    <property type="molecule type" value="Genomic_DNA"/>
</dbReference>